<dbReference type="AlphaFoldDB" id="A0A645GLT7"/>
<name>A0A645GLT7_9ZZZZ</name>
<protein>
    <submittedName>
        <fullName evidence="1">Uncharacterized protein</fullName>
    </submittedName>
</protein>
<evidence type="ECO:0000313" key="1">
    <source>
        <dbReference type="EMBL" id="MPN24904.1"/>
    </source>
</evidence>
<dbReference type="EMBL" id="VSSQ01073913">
    <property type="protein sequence ID" value="MPN24904.1"/>
    <property type="molecule type" value="Genomic_DNA"/>
</dbReference>
<proteinExistence type="predicted"/>
<sequence>MRQRLVAQFKKTPFTATAVPLAIFAPDAEELQLPIDFDMLGHEFADWTVAVHLAACRADSETFCKLLEAMVTRRWRSQFDAQMMTNLAVEERLQRDAKLEGLMSAKIGNDVNPSISGSFARYLAAAGKFSFEARGRALDLLQSFGANQHLPVAGYDVIADEWRAVRATLLDAVFAGLELG</sequence>
<organism evidence="1">
    <name type="scientific">bioreactor metagenome</name>
    <dbReference type="NCBI Taxonomy" id="1076179"/>
    <lineage>
        <taxon>unclassified sequences</taxon>
        <taxon>metagenomes</taxon>
        <taxon>ecological metagenomes</taxon>
    </lineage>
</organism>
<reference evidence="1" key="1">
    <citation type="submission" date="2019-08" db="EMBL/GenBank/DDBJ databases">
        <authorList>
            <person name="Kucharzyk K."/>
            <person name="Murdoch R.W."/>
            <person name="Higgins S."/>
            <person name="Loffler F."/>
        </authorList>
    </citation>
    <scope>NUCLEOTIDE SEQUENCE</scope>
</reference>
<comment type="caution">
    <text evidence="1">The sequence shown here is derived from an EMBL/GenBank/DDBJ whole genome shotgun (WGS) entry which is preliminary data.</text>
</comment>
<gene>
    <name evidence="1" type="ORF">SDC9_172309</name>
</gene>
<accession>A0A645GLT7</accession>